<organism evidence="1">
    <name type="scientific">Lepeophtheirus salmonis</name>
    <name type="common">Salmon louse</name>
    <name type="synonym">Caligus salmonis</name>
    <dbReference type="NCBI Taxonomy" id="72036"/>
    <lineage>
        <taxon>Eukaryota</taxon>
        <taxon>Metazoa</taxon>
        <taxon>Ecdysozoa</taxon>
        <taxon>Arthropoda</taxon>
        <taxon>Crustacea</taxon>
        <taxon>Multicrustacea</taxon>
        <taxon>Hexanauplia</taxon>
        <taxon>Copepoda</taxon>
        <taxon>Siphonostomatoida</taxon>
        <taxon>Caligidae</taxon>
        <taxon>Lepeophtheirus</taxon>
    </lineage>
</organism>
<reference evidence="1" key="1">
    <citation type="submission" date="2014-05" db="EMBL/GenBank/DDBJ databases">
        <authorList>
            <person name="Chronopoulou M."/>
        </authorList>
    </citation>
    <scope>NUCLEOTIDE SEQUENCE</scope>
    <source>
        <tissue evidence="1">Whole organism</tissue>
    </source>
</reference>
<dbReference type="EMBL" id="HACA01017412">
    <property type="protein sequence ID" value="CDW34773.1"/>
    <property type="molecule type" value="Transcribed_RNA"/>
</dbReference>
<proteinExistence type="predicted"/>
<accession>A0A0K2U958</accession>
<protein>
    <submittedName>
        <fullName evidence="1">Uncharacterized protein</fullName>
    </submittedName>
</protein>
<evidence type="ECO:0000313" key="1">
    <source>
        <dbReference type="EMBL" id="CDW34773.1"/>
    </source>
</evidence>
<name>A0A0K2U958_LEPSM</name>
<sequence>MSIIINICILSFINL</sequence>